<gene>
    <name evidence="2" type="ORF">P280DRAFT_553338</name>
</gene>
<feature type="compositionally biased region" description="Basic and acidic residues" evidence="1">
    <location>
        <begin position="509"/>
        <end position="528"/>
    </location>
</feature>
<accession>A0A6A6RN64</accession>
<sequence length="577" mass="62207">MSRTVELGRAVVSSTVTYQELWLTTLITLSPKQRSINLQHFSTTSLIDFLSSGDVWVERGNGMHLALEITSQSEPLDNEELQSLSEGITNAPAWKQLNLFPSLSSNPLPNSAGVRIDIAQLRGDVDTNTKKKHRICANVPSADAKPPEGMPILSLQSVQFAFVFSETRARSTPVRQKQRKQQTAAISSQSQGTASVQHQNIGVPYVLPDEGAAIFDVSEDEFLFASCEHPLAAQNLKRKRPLTVPSRRSPSTPLIPTATNYQNKRTRPHTISAIPVVLAETPDAPGSPRTKDLVDAAIRLSVLGNLRKSTGRLKVKANTFTGGLADIAPALWRPGYLAAVTQRAHLIPTLSMSLGKLNSRAVSIALQAKIGEVVNSLHHRGVHPLCTDSASKFDISIITSAVATRLWVLTQKDLLSKPVSGLTQSFCVSAVQDSAFVGADDLILEASEGFHDNLASFSATHTAQVFGEQGYAAFQADDDEILDFGTVGSTVRVSTHGCTPSLYTQRPGPGDKDSHDYNDEVSGDHEDAGFTSKGGNGAEEYEEDLFTVTNFDDENTGLHRETMVGSPAANQATAQNS</sequence>
<keyword evidence="3" id="KW-1185">Reference proteome</keyword>
<feature type="compositionally biased region" description="Polar residues" evidence="1">
    <location>
        <begin position="181"/>
        <end position="195"/>
    </location>
</feature>
<evidence type="ECO:0000313" key="2">
    <source>
        <dbReference type="EMBL" id="KAF2635993.1"/>
    </source>
</evidence>
<feature type="region of interest" description="Disordered" evidence="1">
    <location>
        <begin position="498"/>
        <end position="545"/>
    </location>
</feature>
<feature type="region of interest" description="Disordered" evidence="1">
    <location>
        <begin position="240"/>
        <end position="259"/>
    </location>
</feature>
<name>A0A6A6RN64_9PLEO</name>
<dbReference type="EMBL" id="MU006801">
    <property type="protein sequence ID" value="KAF2635993.1"/>
    <property type="molecule type" value="Genomic_DNA"/>
</dbReference>
<dbReference type="Proteomes" id="UP000799753">
    <property type="component" value="Unassembled WGS sequence"/>
</dbReference>
<reference evidence="2" key="1">
    <citation type="journal article" date="2020" name="Stud. Mycol.">
        <title>101 Dothideomycetes genomes: a test case for predicting lifestyles and emergence of pathogens.</title>
        <authorList>
            <person name="Haridas S."/>
            <person name="Albert R."/>
            <person name="Binder M."/>
            <person name="Bloem J."/>
            <person name="Labutti K."/>
            <person name="Salamov A."/>
            <person name="Andreopoulos B."/>
            <person name="Baker S."/>
            <person name="Barry K."/>
            <person name="Bills G."/>
            <person name="Bluhm B."/>
            <person name="Cannon C."/>
            <person name="Castanera R."/>
            <person name="Culley D."/>
            <person name="Daum C."/>
            <person name="Ezra D."/>
            <person name="Gonzalez J."/>
            <person name="Henrissat B."/>
            <person name="Kuo A."/>
            <person name="Liang C."/>
            <person name="Lipzen A."/>
            <person name="Lutzoni F."/>
            <person name="Magnuson J."/>
            <person name="Mondo S."/>
            <person name="Nolan M."/>
            <person name="Ohm R."/>
            <person name="Pangilinan J."/>
            <person name="Park H.-J."/>
            <person name="Ramirez L."/>
            <person name="Alfaro M."/>
            <person name="Sun H."/>
            <person name="Tritt A."/>
            <person name="Yoshinaga Y."/>
            <person name="Zwiers L.-H."/>
            <person name="Turgeon B."/>
            <person name="Goodwin S."/>
            <person name="Spatafora J."/>
            <person name="Crous P."/>
            <person name="Grigoriev I."/>
        </authorList>
    </citation>
    <scope>NUCLEOTIDE SEQUENCE</scope>
    <source>
        <strain evidence="2">CBS 473.64</strain>
    </source>
</reference>
<feature type="region of interest" description="Disordered" evidence="1">
    <location>
        <begin position="171"/>
        <end position="195"/>
    </location>
</feature>
<protein>
    <submittedName>
        <fullName evidence="2">Uncharacterized protein</fullName>
    </submittedName>
</protein>
<feature type="compositionally biased region" description="Polar residues" evidence="1">
    <location>
        <begin position="246"/>
        <end position="259"/>
    </location>
</feature>
<evidence type="ECO:0000256" key="1">
    <source>
        <dbReference type="SAM" id="MobiDB-lite"/>
    </source>
</evidence>
<dbReference type="OrthoDB" id="4187154at2759"/>
<feature type="region of interest" description="Disordered" evidence="1">
    <location>
        <begin position="557"/>
        <end position="577"/>
    </location>
</feature>
<evidence type="ECO:0000313" key="3">
    <source>
        <dbReference type="Proteomes" id="UP000799753"/>
    </source>
</evidence>
<proteinExistence type="predicted"/>
<dbReference type="AlphaFoldDB" id="A0A6A6RN64"/>
<organism evidence="2 3">
    <name type="scientific">Massarina eburnea CBS 473.64</name>
    <dbReference type="NCBI Taxonomy" id="1395130"/>
    <lineage>
        <taxon>Eukaryota</taxon>
        <taxon>Fungi</taxon>
        <taxon>Dikarya</taxon>
        <taxon>Ascomycota</taxon>
        <taxon>Pezizomycotina</taxon>
        <taxon>Dothideomycetes</taxon>
        <taxon>Pleosporomycetidae</taxon>
        <taxon>Pleosporales</taxon>
        <taxon>Massarineae</taxon>
        <taxon>Massarinaceae</taxon>
        <taxon>Massarina</taxon>
    </lineage>
</organism>
<feature type="compositionally biased region" description="Polar residues" evidence="1">
    <location>
        <begin position="568"/>
        <end position="577"/>
    </location>
</feature>